<feature type="transmembrane region" description="Helical" evidence="5">
    <location>
        <begin position="121"/>
        <end position="149"/>
    </location>
</feature>
<proteinExistence type="predicted"/>
<dbReference type="Gene3D" id="1.20.1740.10">
    <property type="entry name" value="Amino acid/polyamine transporter I"/>
    <property type="match status" value="1"/>
</dbReference>
<gene>
    <name evidence="6" type="ORF">jhhlp_008722</name>
</gene>
<reference evidence="6 7" key="1">
    <citation type="journal article" date="2017" name="G3 (Bethesda)">
        <title>First Draft Genome Sequence of the Pathogenic Fungus Lomentospora prolificans (Formerly Scedosporium prolificans).</title>
        <authorList>
            <person name="Luo R."/>
            <person name="Zimin A."/>
            <person name="Workman R."/>
            <person name="Fan Y."/>
            <person name="Pertea G."/>
            <person name="Grossman N."/>
            <person name="Wear M.P."/>
            <person name="Jia B."/>
            <person name="Miller H."/>
            <person name="Casadevall A."/>
            <person name="Timp W."/>
            <person name="Zhang S.X."/>
            <person name="Salzberg S.L."/>
        </authorList>
    </citation>
    <scope>NUCLEOTIDE SEQUENCE [LARGE SCALE GENOMIC DNA]</scope>
    <source>
        <strain evidence="6 7">JHH-5317</strain>
    </source>
</reference>
<feature type="transmembrane region" description="Helical" evidence="5">
    <location>
        <begin position="322"/>
        <end position="342"/>
    </location>
</feature>
<feature type="transmembrane region" description="Helical" evidence="5">
    <location>
        <begin position="239"/>
        <end position="266"/>
    </location>
</feature>
<feature type="transmembrane region" description="Helical" evidence="5">
    <location>
        <begin position="48"/>
        <end position="68"/>
    </location>
</feature>
<evidence type="ECO:0000256" key="2">
    <source>
        <dbReference type="ARBA" id="ARBA00022692"/>
    </source>
</evidence>
<keyword evidence="7" id="KW-1185">Reference proteome</keyword>
<evidence type="ECO:0000256" key="1">
    <source>
        <dbReference type="ARBA" id="ARBA00004141"/>
    </source>
</evidence>
<feature type="transmembrane region" description="Helical" evidence="5">
    <location>
        <begin position="498"/>
        <end position="516"/>
    </location>
</feature>
<feature type="transmembrane region" description="Helical" evidence="5">
    <location>
        <begin position="161"/>
        <end position="181"/>
    </location>
</feature>
<dbReference type="Proteomes" id="UP000233524">
    <property type="component" value="Unassembled WGS sequence"/>
</dbReference>
<dbReference type="AlphaFoldDB" id="A0A2N3MYU5"/>
<dbReference type="InterPro" id="IPR002293">
    <property type="entry name" value="AA/rel_permease1"/>
</dbReference>
<evidence type="ECO:0000313" key="6">
    <source>
        <dbReference type="EMBL" id="PKS05348.1"/>
    </source>
</evidence>
<dbReference type="InParanoid" id="A0A2N3MYU5"/>
<sequence>MEDRLPVSGAFIPLATTDDDTLLPTPGLIVEAPKSPASTGKLTRLNGVALVISLQIGSGIFTVPSFVANNVTNPGWGVGVWFLGGLLVWTGAASFIELGLRIPHNGGILEYMRRCYGNPAAFLFTWAWVLMAKPATNAIIATIFADYITRPFVSEPPASPWVLKVMALACIWGITFINGRGATAGASVANKFLVLKLSAVSIIALVGAVYFITGNGDGVPKSPGGWFGEPVDQPPVDTWTWIGGFGTALFGALFCYGGWETIGFVLGDMKDPEGDLSAVINGSMTAVIIGFVFLNAALYTCLPMEVMRASRTVSVEFARQTLGAWGGVLLSVMVSISAMGALNANTFATAKLAVTAAEVGYFPEILANLHCSNAREEPQYIDKTLSGALGFLIAPVQWFAASTRGLRWQNQVPIFSLVLNAILTSLYVFTGSFGGLVTFIGVTEYIFFFLSVMGLLLLRQRDALRPSPVTHRTWLGNPIIFGVVSLLLILRTVISEPIIGVAIICAGTVGIAQFWFKFRRGGVAPVGAH</sequence>
<feature type="transmembrane region" description="Helical" evidence="5">
    <location>
        <begin position="436"/>
        <end position="458"/>
    </location>
</feature>
<protein>
    <recommendedName>
        <fullName evidence="8">Amino acid permease/ SLC12A domain-containing protein</fullName>
    </recommendedName>
</protein>
<feature type="transmembrane region" description="Helical" evidence="5">
    <location>
        <begin position="412"/>
        <end position="430"/>
    </location>
</feature>
<keyword evidence="3 5" id="KW-1133">Transmembrane helix</keyword>
<dbReference type="EMBL" id="NLAX01001623">
    <property type="protein sequence ID" value="PKS05348.1"/>
    <property type="molecule type" value="Genomic_DNA"/>
</dbReference>
<feature type="transmembrane region" description="Helical" evidence="5">
    <location>
        <begin position="80"/>
        <end position="100"/>
    </location>
</feature>
<evidence type="ECO:0000256" key="5">
    <source>
        <dbReference type="SAM" id="Phobius"/>
    </source>
</evidence>
<dbReference type="InterPro" id="IPR050598">
    <property type="entry name" value="AminoAcid_Transporter"/>
</dbReference>
<comment type="caution">
    <text evidence="6">The sequence shown here is derived from an EMBL/GenBank/DDBJ whole genome shotgun (WGS) entry which is preliminary data.</text>
</comment>
<feature type="transmembrane region" description="Helical" evidence="5">
    <location>
        <begin position="474"/>
        <end position="492"/>
    </location>
</feature>
<keyword evidence="4 5" id="KW-0472">Membrane</keyword>
<comment type="subcellular location">
    <subcellularLocation>
        <location evidence="1">Membrane</location>
        <topology evidence="1">Multi-pass membrane protein</topology>
    </subcellularLocation>
</comment>
<keyword evidence="2 5" id="KW-0812">Transmembrane</keyword>
<dbReference type="STRING" id="41688.A0A2N3MYU5"/>
<evidence type="ECO:0008006" key="8">
    <source>
        <dbReference type="Google" id="ProtNLM"/>
    </source>
</evidence>
<organism evidence="6 7">
    <name type="scientific">Lomentospora prolificans</name>
    <dbReference type="NCBI Taxonomy" id="41688"/>
    <lineage>
        <taxon>Eukaryota</taxon>
        <taxon>Fungi</taxon>
        <taxon>Dikarya</taxon>
        <taxon>Ascomycota</taxon>
        <taxon>Pezizomycotina</taxon>
        <taxon>Sordariomycetes</taxon>
        <taxon>Hypocreomycetidae</taxon>
        <taxon>Microascales</taxon>
        <taxon>Microascaceae</taxon>
        <taxon>Lomentospora</taxon>
    </lineage>
</organism>
<evidence type="ECO:0000256" key="4">
    <source>
        <dbReference type="ARBA" id="ARBA00023136"/>
    </source>
</evidence>
<evidence type="ECO:0000313" key="7">
    <source>
        <dbReference type="Proteomes" id="UP000233524"/>
    </source>
</evidence>
<dbReference type="PANTHER" id="PTHR11785">
    <property type="entry name" value="AMINO ACID TRANSPORTER"/>
    <property type="match status" value="1"/>
</dbReference>
<feature type="transmembrane region" description="Helical" evidence="5">
    <location>
        <begin position="193"/>
        <end position="213"/>
    </location>
</feature>
<evidence type="ECO:0000256" key="3">
    <source>
        <dbReference type="ARBA" id="ARBA00022989"/>
    </source>
</evidence>
<dbReference type="VEuPathDB" id="FungiDB:jhhlp_008722"/>
<dbReference type="OrthoDB" id="10062876at2759"/>
<feature type="transmembrane region" description="Helical" evidence="5">
    <location>
        <begin position="278"/>
        <end position="302"/>
    </location>
</feature>
<dbReference type="GO" id="GO:0016020">
    <property type="term" value="C:membrane"/>
    <property type="evidence" value="ECO:0007669"/>
    <property type="project" value="UniProtKB-SubCell"/>
</dbReference>
<name>A0A2N3MYU5_9PEZI</name>
<dbReference type="GO" id="GO:0015179">
    <property type="term" value="F:L-amino acid transmembrane transporter activity"/>
    <property type="evidence" value="ECO:0007669"/>
    <property type="project" value="TreeGrafter"/>
</dbReference>
<accession>A0A2N3MYU5</accession>
<dbReference type="Pfam" id="PF13520">
    <property type="entry name" value="AA_permease_2"/>
    <property type="match status" value="1"/>
</dbReference>
<dbReference type="PIRSF" id="PIRSF006060">
    <property type="entry name" value="AA_transporter"/>
    <property type="match status" value="1"/>
</dbReference>
<dbReference type="PANTHER" id="PTHR11785:SF402">
    <property type="entry name" value="AMINO ACID TRANSPORTER (EUROFUNG)"/>
    <property type="match status" value="1"/>
</dbReference>